<evidence type="ECO:0000313" key="6">
    <source>
        <dbReference type="EMBL" id="QHN41288.1"/>
    </source>
</evidence>
<evidence type="ECO:0000256" key="5">
    <source>
        <dbReference type="ARBA" id="ARBA00023136"/>
    </source>
</evidence>
<keyword evidence="2" id="KW-1003">Cell membrane</keyword>
<keyword evidence="3" id="KW-0812">Transmembrane</keyword>
<sequence length="415" mass="41624">MTKVTIATIVAAASGYLVLLLAARDLGATGYGVFAVFWAAYGMVTGTQNGQLQETARAVSAGAEHGAGAGRPLRVNALVGLGLAAAVAVTSPLWAPHLFPEHTWLSVGLLVAGVAGFAIYAHLAGVLSGSGRWPVFAALLCVDALIRLGAAVVATLTRWGLPAFLVITVLGTLSWILVCCCSVAAREALGLAGDVANRTLTVNTLTAMAAAAAAAVLVMGFPVLINLTRHDGDAADVRGAIILAVTLTRAPLLVPLNSFQGVLITRFVAAHGQLGRALAVPVAALTGVAVAGAGLAWVIGPWLLTSVFGAGFELSGTALAGFTLGAGSLAVLTVTGAAALSAHLHRWYAGGWWAATAASILLLTIPAGQVTRVTLALVVGPLIGVAVHVAGLLQLRGVSGGAPPAAGPERDADVR</sequence>
<dbReference type="AlphaFoldDB" id="A0A857MGK2"/>
<dbReference type="EMBL" id="CP045810">
    <property type="protein sequence ID" value="QHN41288.1"/>
    <property type="molecule type" value="Genomic_DNA"/>
</dbReference>
<dbReference type="PANTHER" id="PTHR30250:SF11">
    <property type="entry name" value="O-ANTIGEN TRANSPORTER-RELATED"/>
    <property type="match status" value="1"/>
</dbReference>
<keyword evidence="4" id="KW-1133">Transmembrane helix</keyword>
<reference evidence="6" key="1">
    <citation type="journal article" date="2021" name="Nat. Microbiol.">
        <title>Cocultivation of an ultrasmall environmental parasitic bacterium with lytic ability against bacteria associated with wastewater foams.</title>
        <authorList>
            <person name="Batinovic S."/>
            <person name="Rose J.J.A."/>
            <person name="Ratcliffe J."/>
            <person name="Seviour R.J."/>
            <person name="Petrovski S."/>
        </authorList>
    </citation>
    <scope>NUCLEOTIDE SEQUENCE</scope>
    <source>
        <strain evidence="6">CON44</strain>
    </source>
</reference>
<organism evidence="6">
    <name type="scientific">Gordonia amarae</name>
    <dbReference type="NCBI Taxonomy" id="36821"/>
    <lineage>
        <taxon>Bacteria</taxon>
        <taxon>Bacillati</taxon>
        <taxon>Actinomycetota</taxon>
        <taxon>Actinomycetes</taxon>
        <taxon>Mycobacteriales</taxon>
        <taxon>Gordoniaceae</taxon>
        <taxon>Gordonia</taxon>
    </lineage>
</organism>
<gene>
    <name evidence="6" type="ORF">GII30_20830</name>
</gene>
<dbReference type="PANTHER" id="PTHR30250">
    <property type="entry name" value="PST FAMILY PREDICTED COLANIC ACID TRANSPORTER"/>
    <property type="match status" value="1"/>
</dbReference>
<comment type="subcellular location">
    <subcellularLocation>
        <location evidence="1">Cell membrane</location>
        <topology evidence="1">Multi-pass membrane protein</topology>
    </subcellularLocation>
</comment>
<evidence type="ECO:0000256" key="1">
    <source>
        <dbReference type="ARBA" id="ARBA00004651"/>
    </source>
</evidence>
<evidence type="ECO:0000256" key="4">
    <source>
        <dbReference type="ARBA" id="ARBA00022989"/>
    </source>
</evidence>
<evidence type="ECO:0000256" key="3">
    <source>
        <dbReference type="ARBA" id="ARBA00022692"/>
    </source>
</evidence>
<protein>
    <submittedName>
        <fullName evidence="6">Polysaccharide biosynthesis protein</fullName>
    </submittedName>
</protein>
<proteinExistence type="predicted"/>
<accession>A0A857MGK2</accession>
<dbReference type="GO" id="GO:0005886">
    <property type="term" value="C:plasma membrane"/>
    <property type="evidence" value="ECO:0007669"/>
    <property type="project" value="UniProtKB-SubCell"/>
</dbReference>
<dbReference type="RefSeq" id="WP_005180987.1">
    <property type="nucleotide sequence ID" value="NZ_CP045804.1"/>
</dbReference>
<dbReference type="InterPro" id="IPR050833">
    <property type="entry name" value="Poly_Biosynth_Transport"/>
</dbReference>
<name>A0A857MGK2_9ACTN</name>
<evidence type="ECO:0000256" key="2">
    <source>
        <dbReference type="ARBA" id="ARBA00022475"/>
    </source>
</evidence>
<keyword evidence="5" id="KW-0472">Membrane</keyword>